<keyword evidence="1 7" id="KW-0489">Methyltransferase</keyword>
<evidence type="ECO:0000259" key="5">
    <source>
        <dbReference type="Pfam" id="PF00891"/>
    </source>
</evidence>
<dbReference type="InterPro" id="IPR036388">
    <property type="entry name" value="WH-like_DNA-bd_sf"/>
</dbReference>
<evidence type="ECO:0000256" key="2">
    <source>
        <dbReference type="ARBA" id="ARBA00022679"/>
    </source>
</evidence>
<feature type="active site" description="Proton acceptor" evidence="4">
    <location>
        <position position="243"/>
    </location>
</feature>
<proteinExistence type="predicted"/>
<evidence type="ECO:0000259" key="6">
    <source>
        <dbReference type="Pfam" id="PF08100"/>
    </source>
</evidence>
<reference evidence="7" key="1">
    <citation type="journal article" date="2020" name="Microorganisms">
        <title>Isolation, Genomic and Metabolomic Characterization of Streptomyces tendae VITAKN with Quorum Sensing Inhibitory Activity from Southern India.</title>
        <authorList>
            <person name="Ishaque N.M."/>
            <person name="Burgsdorf I."/>
            <person name="Limlingan Malit J.J."/>
            <person name="Saha S."/>
            <person name="Teta R."/>
            <person name="Ewe D."/>
            <person name="Kannabiran K."/>
            <person name="Hrouzek P."/>
            <person name="Steindler L."/>
            <person name="Costantino V."/>
            <person name="Saurav K."/>
        </authorList>
    </citation>
    <scope>NUCLEOTIDE SEQUENCE</scope>
    <source>
        <strain evidence="7">VITAKN</strain>
    </source>
</reference>
<dbReference type="PANTHER" id="PTHR43712">
    <property type="entry name" value="PUTATIVE (AFU_ORTHOLOGUE AFUA_4G14580)-RELATED"/>
    <property type="match status" value="1"/>
</dbReference>
<evidence type="ECO:0000313" key="7">
    <source>
        <dbReference type="EMBL" id="NEV85088.1"/>
    </source>
</evidence>
<dbReference type="PIRSF" id="PIRSF005739">
    <property type="entry name" value="O-mtase"/>
    <property type="match status" value="1"/>
</dbReference>
<gene>
    <name evidence="7" type="ORF">GUR47_00020</name>
</gene>
<feature type="domain" description="O-methyltransferase dimerisation" evidence="6">
    <location>
        <begin position="8"/>
        <end position="79"/>
    </location>
</feature>
<dbReference type="InterPro" id="IPR029063">
    <property type="entry name" value="SAM-dependent_MTases_sf"/>
</dbReference>
<name>A0A6B3QA56_STRTE</name>
<dbReference type="GO" id="GO:0046983">
    <property type="term" value="F:protein dimerization activity"/>
    <property type="evidence" value="ECO:0007669"/>
    <property type="project" value="InterPro"/>
</dbReference>
<evidence type="ECO:0000256" key="4">
    <source>
        <dbReference type="PIRSR" id="PIRSR005739-1"/>
    </source>
</evidence>
<dbReference type="AlphaFoldDB" id="A0A6B3QA56"/>
<dbReference type="SUPFAM" id="SSF46785">
    <property type="entry name" value="Winged helix' DNA-binding domain"/>
    <property type="match status" value="1"/>
</dbReference>
<dbReference type="EMBL" id="JAAIFS010000001">
    <property type="protein sequence ID" value="NEV85088.1"/>
    <property type="molecule type" value="Genomic_DNA"/>
</dbReference>
<sequence length="341" mass="37261">MEVSLMGLAGMGWIAKSLTAAAELGLADHLDGTPMTAEELAKQTGTHPETLEALLRILSALGVFRRDDAGVYRNSALSDQLRDDHPQSMRHYVMLSGGLYADTFTAVTHTLRTGESAFRHLHGTRIYEYLEQRPAEADLYDKAMADLARPVAAALAGTYDFGAVRSVLDVGGNSGELLKGLLTAHPHLTGTCLDRPDVCARATAELAASDREDLKDRLVYRPGDFLQEVPAGSDLYTVKNVLHNWNHEHSVVILGRIREAMERTDGDRSAGGRARLLVIEPLIETDLDWMRVLFQMVVCEDGTRGRTDEVQRAQIAEAGLEVLDTLRLSTGHTAHICAAAH</sequence>
<dbReference type="InterPro" id="IPR012967">
    <property type="entry name" value="COMT_dimerisation"/>
</dbReference>
<evidence type="ECO:0000256" key="1">
    <source>
        <dbReference type="ARBA" id="ARBA00022603"/>
    </source>
</evidence>
<dbReference type="Gene3D" id="1.10.10.10">
    <property type="entry name" value="Winged helix-like DNA-binding domain superfamily/Winged helix DNA-binding domain"/>
    <property type="match status" value="1"/>
</dbReference>
<dbReference type="Gene3D" id="3.40.50.150">
    <property type="entry name" value="Vaccinia Virus protein VP39"/>
    <property type="match status" value="1"/>
</dbReference>
<dbReference type="Pfam" id="PF00891">
    <property type="entry name" value="Methyltransf_2"/>
    <property type="match status" value="1"/>
</dbReference>
<accession>A0A6B3QA56</accession>
<evidence type="ECO:0000256" key="3">
    <source>
        <dbReference type="ARBA" id="ARBA00022691"/>
    </source>
</evidence>
<feature type="domain" description="O-methyltransferase C-terminal" evidence="5">
    <location>
        <begin position="109"/>
        <end position="289"/>
    </location>
</feature>
<dbReference type="InterPro" id="IPR001077">
    <property type="entry name" value="COMT_C"/>
</dbReference>
<dbReference type="GO" id="GO:0032259">
    <property type="term" value="P:methylation"/>
    <property type="evidence" value="ECO:0007669"/>
    <property type="project" value="UniProtKB-KW"/>
</dbReference>
<dbReference type="RefSeq" id="WP_164457118.1">
    <property type="nucleotide sequence ID" value="NZ_JAAIFS010000001.1"/>
</dbReference>
<dbReference type="InterPro" id="IPR016461">
    <property type="entry name" value="COMT-like"/>
</dbReference>
<protein>
    <submittedName>
        <fullName evidence="7">Methyltransferase</fullName>
    </submittedName>
</protein>
<comment type="caution">
    <text evidence="7">The sequence shown here is derived from an EMBL/GenBank/DDBJ whole genome shotgun (WGS) entry which is preliminary data.</text>
</comment>
<dbReference type="Pfam" id="PF08100">
    <property type="entry name" value="Dimerisation"/>
    <property type="match status" value="1"/>
</dbReference>
<dbReference type="PROSITE" id="PS51683">
    <property type="entry name" value="SAM_OMT_II"/>
    <property type="match status" value="1"/>
</dbReference>
<organism evidence="7">
    <name type="scientific">Streptomyces tendae</name>
    <dbReference type="NCBI Taxonomy" id="1932"/>
    <lineage>
        <taxon>Bacteria</taxon>
        <taxon>Bacillati</taxon>
        <taxon>Actinomycetota</taxon>
        <taxon>Actinomycetes</taxon>
        <taxon>Kitasatosporales</taxon>
        <taxon>Streptomycetaceae</taxon>
        <taxon>Streptomyces</taxon>
    </lineage>
</organism>
<dbReference type="PANTHER" id="PTHR43712:SF2">
    <property type="entry name" value="O-METHYLTRANSFERASE CICE"/>
    <property type="match status" value="1"/>
</dbReference>
<dbReference type="Gene3D" id="1.10.287.1350">
    <property type="match status" value="1"/>
</dbReference>
<keyword evidence="3" id="KW-0949">S-adenosyl-L-methionine</keyword>
<dbReference type="SUPFAM" id="SSF53335">
    <property type="entry name" value="S-adenosyl-L-methionine-dependent methyltransferases"/>
    <property type="match status" value="1"/>
</dbReference>
<dbReference type="InterPro" id="IPR036390">
    <property type="entry name" value="WH_DNA-bd_sf"/>
</dbReference>
<dbReference type="GO" id="GO:0008171">
    <property type="term" value="F:O-methyltransferase activity"/>
    <property type="evidence" value="ECO:0007669"/>
    <property type="project" value="InterPro"/>
</dbReference>
<keyword evidence="2 7" id="KW-0808">Transferase</keyword>